<comment type="caution">
    <text evidence="6">The sequence shown here is derived from an EMBL/GenBank/DDBJ whole genome shotgun (WGS) entry which is preliminary data.</text>
</comment>
<dbReference type="Pfam" id="PF17293">
    <property type="entry name" value="Arm-DNA-bind_5"/>
    <property type="match status" value="1"/>
</dbReference>
<dbReference type="InterPro" id="IPR010998">
    <property type="entry name" value="Integrase_recombinase_N"/>
</dbReference>
<dbReference type="Pfam" id="PF13102">
    <property type="entry name" value="Phage_int_SAM_5"/>
    <property type="match status" value="1"/>
</dbReference>
<sequence length="425" mass="49129">MATSNLYLDCRAVGKGQPAPLKISINKRGRTALIPLDVRILPSQWDKRARKIIDHPNKRYLNAYITKRKLEIEAILLSMYDDACTRMTAQQIKEYVCAKLKLNGAVEQSDLFAERFLQFANSKSASTKRVYLYTYSRLQAYLGKKLQTLQFEDITTEWLTEFENFLAKTATKNTRNIHLRNMRSVFNEAIDNGVTTFYPFRRFPIRPVATAKRSLSILQLAMLFNADCELPEYLDIFKLVFYLIGINVIDLYNLNDITSEGRIEYHRAKTKRFYSIRVEPEALQIINRYQGKKRLLNISERCSNHRNYIHRINEALQHIGPYTKHGRGGKRNYKPLFPNLTTYWARHTWATIAAELDIPKETIAAALGHSIGNPTTSIYIDFNIKKIDEANRKVIDCVNAAQLVLWITDYIEKVTSAFTANATNH</sequence>
<dbReference type="SUPFAM" id="SSF56349">
    <property type="entry name" value="DNA breaking-rejoining enzymes"/>
    <property type="match status" value="1"/>
</dbReference>
<name>A0A6L5X8W3_9BACT</name>
<dbReference type="InterPro" id="IPR025269">
    <property type="entry name" value="SAM-like_dom"/>
</dbReference>
<proteinExistence type="predicted"/>
<dbReference type="Proteomes" id="UP000483362">
    <property type="component" value="Unassembled WGS sequence"/>
</dbReference>
<organism evidence="6 7">
    <name type="scientific">Sodaliphilus pleomorphus</name>
    <dbReference type="NCBI Taxonomy" id="2606626"/>
    <lineage>
        <taxon>Bacteria</taxon>
        <taxon>Pseudomonadati</taxon>
        <taxon>Bacteroidota</taxon>
        <taxon>Bacteroidia</taxon>
        <taxon>Bacteroidales</taxon>
        <taxon>Muribaculaceae</taxon>
        <taxon>Sodaliphilus</taxon>
    </lineage>
</organism>
<dbReference type="RefSeq" id="WP_154328234.1">
    <property type="nucleotide sequence ID" value="NZ_CP045696.1"/>
</dbReference>
<evidence type="ECO:0000259" key="5">
    <source>
        <dbReference type="PROSITE" id="PS51900"/>
    </source>
</evidence>
<dbReference type="Gene3D" id="1.10.443.10">
    <property type="entry name" value="Intergrase catalytic core"/>
    <property type="match status" value="1"/>
</dbReference>
<evidence type="ECO:0000313" key="6">
    <source>
        <dbReference type="EMBL" id="MSS16770.1"/>
    </source>
</evidence>
<reference evidence="6 7" key="1">
    <citation type="submission" date="2019-08" db="EMBL/GenBank/DDBJ databases">
        <title>In-depth cultivation of the pig gut microbiome towards novel bacterial diversity and tailored functional studies.</title>
        <authorList>
            <person name="Wylensek D."/>
            <person name="Hitch T.C.A."/>
            <person name="Clavel T."/>
        </authorList>
    </citation>
    <scope>NUCLEOTIDE SEQUENCE [LARGE SCALE GENOMIC DNA]</scope>
    <source>
        <strain evidence="6 7">Oil-RF-744-WCA-WT-10</strain>
    </source>
</reference>
<dbReference type="GO" id="GO:0003677">
    <property type="term" value="F:DNA binding"/>
    <property type="evidence" value="ECO:0007669"/>
    <property type="project" value="UniProtKB-UniRule"/>
</dbReference>
<dbReference type="GO" id="GO:0006310">
    <property type="term" value="P:DNA recombination"/>
    <property type="evidence" value="ECO:0007669"/>
    <property type="project" value="UniProtKB-KW"/>
</dbReference>
<evidence type="ECO:0000313" key="7">
    <source>
        <dbReference type="Proteomes" id="UP000483362"/>
    </source>
</evidence>
<dbReference type="PROSITE" id="PS51900">
    <property type="entry name" value="CB"/>
    <property type="match status" value="1"/>
</dbReference>
<keyword evidence="7" id="KW-1185">Reference proteome</keyword>
<dbReference type="AlphaFoldDB" id="A0A6L5X8W3"/>
<dbReference type="InterPro" id="IPR011010">
    <property type="entry name" value="DNA_brk_join_enz"/>
</dbReference>
<accession>A0A6L5X8W3</accession>
<feature type="domain" description="Core-binding (CB)" evidence="5">
    <location>
        <begin position="107"/>
        <end position="190"/>
    </location>
</feature>
<protein>
    <submittedName>
        <fullName evidence="6">Recombinase</fullName>
    </submittedName>
</protein>
<gene>
    <name evidence="6" type="ORF">FYJ29_03170</name>
</gene>
<dbReference type="InterPro" id="IPR035386">
    <property type="entry name" value="Arm-DNA-bind_5"/>
</dbReference>
<dbReference type="InterPro" id="IPR013762">
    <property type="entry name" value="Integrase-like_cat_sf"/>
</dbReference>
<evidence type="ECO:0000256" key="3">
    <source>
        <dbReference type="ARBA" id="ARBA00023172"/>
    </source>
</evidence>
<keyword evidence="1" id="KW-0229">DNA integration</keyword>
<keyword evidence="3" id="KW-0233">DNA recombination</keyword>
<evidence type="ECO:0000256" key="4">
    <source>
        <dbReference type="PROSITE-ProRule" id="PRU01248"/>
    </source>
</evidence>
<evidence type="ECO:0000256" key="1">
    <source>
        <dbReference type="ARBA" id="ARBA00022908"/>
    </source>
</evidence>
<evidence type="ECO:0000256" key="2">
    <source>
        <dbReference type="ARBA" id="ARBA00023125"/>
    </source>
</evidence>
<dbReference type="InterPro" id="IPR044068">
    <property type="entry name" value="CB"/>
</dbReference>
<dbReference type="EMBL" id="VULT01000004">
    <property type="protein sequence ID" value="MSS16770.1"/>
    <property type="molecule type" value="Genomic_DNA"/>
</dbReference>
<keyword evidence="2 4" id="KW-0238">DNA-binding</keyword>
<dbReference type="Gene3D" id="1.10.150.130">
    <property type="match status" value="1"/>
</dbReference>
<dbReference type="GO" id="GO:0015074">
    <property type="term" value="P:DNA integration"/>
    <property type="evidence" value="ECO:0007669"/>
    <property type="project" value="UniProtKB-KW"/>
</dbReference>